<proteinExistence type="predicted"/>
<dbReference type="RefSeq" id="XP_024579465.1">
    <property type="nucleotide sequence ID" value="XM_024729050.1"/>
</dbReference>
<dbReference type="GeneID" id="36408369"/>
<evidence type="ECO:0000313" key="1">
    <source>
        <dbReference type="EMBL" id="CEG43096.1"/>
    </source>
</evidence>
<keyword evidence="2" id="KW-1185">Reference proteome</keyword>
<dbReference type="Proteomes" id="UP000054928">
    <property type="component" value="Unassembled WGS sequence"/>
</dbReference>
<name>A0A0P1AQH2_PLAHL</name>
<accession>A0A0P1AQH2</accession>
<evidence type="ECO:0000313" key="2">
    <source>
        <dbReference type="Proteomes" id="UP000054928"/>
    </source>
</evidence>
<dbReference type="EMBL" id="CCYD01000653">
    <property type="protein sequence ID" value="CEG43096.1"/>
    <property type="molecule type" value="Genomic_DNA"/>
</dbReference>
<sequence length="69" mass="8104">MQVSKLLVVVSELLKNMANIALQRLGQEITCLTHWFPFSRAYRINAVNLTNIDRYSWQIEWNIGRIDIV</sequence>
<protein>
    <submittedName>
        <fullName evidence="1">Uncharacterized protein</fullName>
    </submittedName>
</protein>
<dbReference type="AlphaFoldDB" id="A0A0P1AQH2"/>
<reference evidence="2" key="1">
    <citation type="submission" date="2014-09" db="EMBL/GenBank/DDBJ databases">
        <authorList>
            <person name="Sharma Rahul"/>
            <person name="Thines Marco"/>
        </authorList>
    </citation>
    <scope>NUCLEOTIDE SEQUENCE [LARGE SCALE GENOMIC DNA]</scope>
</reference>
<organism evidence="1 2">
    <name type="scientific">Plasmopara halstedii</name>
    <name type="common">Downy mildew of sunflower</name>
    <dbReference type="NCBI Taxonomy" id="4781"/>
    <lineage>
        <taxon>Eukaryota</taxon>
        <taxon>Sar</taxon>
        <taxon>Stramenopiles</taxon>
        <taxon>Oomycota</taxon>
        <taxon>Peronosporomycetes</taxon>
        <taxon>Peronosporales</taxon>
        <taxon>Peronosporaceae</taxon>
        <taxon>Plasmopara</taxon>
    </lineage>
</organism>